<evidence type="ECO:0000313" key="4">
    <source>
        <dbReference type="Proteomes" id="UP001108025"/>
    </source>
</evidence>
<name>A0A9Q3UYC9_9FLAO</name>
<keyword evidence="1" id="KW-1133">Transmembrane helix</keyword>
<feature type="transmembrane region" description="Helical" evidence="1">
    <location>
        <begin position="60"/>
        <end position="78"/>
    </location>
</feature>
<dbReference type="Proteomes" id="UP001108025">
    <property type="component" value="Unassembled WGS sequence"/>
</dbReference>
<dbReference type="Pfam" id="PF04892">
    <property type="entry name" value="VanZ"/>
    <property type="match status" value="1"/>
</dbReference>
<evidence type="ECO:0000256" key="1">
    <source>
        <dbReference type="SAM" id="Phobius"/>
    </source>
</evidence>
<feature type="domain" description="VanZ-like" evidence="2">
    <location>
        <begin position="14"/>
        <end position="126"/>
    </location>
</feature>
<dbReference type="InterPro" id="IPR053150">
    <property type="entry name" value="Teicoplanin_resist-assoc"/>
</dbReference>
<feature type="transmembrane region" description="Helical" evidence="1">
    <location>
        <begin position="6"/>
        <end position="25"/>
    </location>
</feature>
<dbReference type="PANTHER" id="PTHR36834:SF1">
    <property type="entry name" value="INTEGRAL MEMBRANE PROTEIN"/>
    <property type="match status" value="1"/>
</dbReference>
<dbReference type="AlphaFoldDB" id="A0A9Q3UYC9"/>
<proteinExistence type="predicted"/>
<keyword evidence="1" id="KW-0472">Membrane</keyword>
<feature type="transmembrane region" description="Helical" evidence="1">
    <location>
        <begin position="85"/>
        <end position="103"/>
    </location>
</feature>
<comment type="caution">
    <text evidence="3">The sequence shown here is derived from an EMBL/GenBank/DDBJ whole genome shotgun (WGS) entry which is preliminary data.</text>
</comment>
<organism evidence="3 4">
    <name type="scientific">Chryseobacterium turcicum</name>
    <dbReference type="NCBI Taxonomy" id="2898076"/>
    <lineage>
        <taxon>Bacteria</taxon>
        <taxon>Pseudomonadati</taxon>
        <taxon>Bacteroidota</taxon>
        <taxon>Flavobacteriia</taxon>
        <taxon>Flavobacteriales</taxon>
        <taxon>Weeksellaceae</taxon>
        <taxon>Chryseobacterium group</taxon>
        <taxon>Chryseobacterium</taxon>
    </lineage>
</organism>
<evidence type="ECO:0000259" key="2">
    <source>
        <dbReference type="Pfam" id="PF04892"/>
    </source>
</evidence>
<dbReference type="EMBL" id="JAJNAY010000001">
    <property type="protein sequence ID" value="MCD1116163.1"/>
    <property type="molecule type" value="Genomic_DNA"/>
</dbReference>
<dbReference type="PANTHER" id="PTHR36834">
    <property type="entry name" value="MEMBRANE PROTEIN-RELATED"/>
    <property type="match status" value="1"/>
</dbReference>
<accession>A0A9Q3UYC9</accession>
<reference evidence="3" key="1">
    <citation type="submission" date="2021-11" db="EMBL/GenBank/DDBJ databases">
        <title>Description of novel Chryseobacterium species.</title>
        <authorList>
            <person name="Saticioglu I.B."/>
            <person name="Ay H."/>
            <person name="Altun S."/>
            <person name="Duman M."/>
        </authorList>
    </citation>
    <scope>NUCLEOTIDE SEQUENCE</scope>
    <source>
        <strain evidence="3">C-17</strain>
    </source>
</reference>
<gene>
    <name evidence="3" type="ORF">LO744_04760</name>
</gene>
<sequence>MLKKFYKIIILPFTVFLLYLMFFGMGRMQFEDHIVRIKPIISTVWFIQDTISWFDIVKIVLGNVVMFIPFGFLGWVFPKLNNLKSLIITFVSTIVIIEALQYFSRLGVFDVDDVILNTFGVFLGWQMKRMLETKFRKFVVE</sequence>
<evidence type="ECO:0000313" key="3">
    <source>
        <dbReference type="EMBL" id="MCD1116163.1"/>
    </source>
</evidence>
<keyword evidence="4" id="KW-1185">Reference proteome</keyword>
<keyword evidence="1" id="KW-0812">Transmembrane</keyword>
<dbReference type="InterPro" id="IPR006976">
    <property type="entry name" value="VanZ-like"/>
</dbReference>
<protein>
    <submittedName>
        <fullName evidence="3">VanZ family protein</fullName>
    </submittedName>
</protein>